<dbReference type="GO" id="GO:0000028">
    <property type="term" value="P:ribosomal small subunit assembly"/>
    <property type="evidence" value="ECO:0007669"/>
    <property type="project" value="TreeGrafter"/>
</dbReference>
<evidence type="ECO:0000256" key="2">
    <source>
        <dbReference type="ARBA" id="ARBA00022980"/>
    </source>
</evidence>
<dbReference type="GeneTree" id="ENSGT01110000270354"/>
<sequence length="113" mass="13089">MDVYIQQPATESDLWRKPTSLLNRLRKARKAVPHMEEPKVMKIHLWDIIILTQMVRVYNCKIFNQEKIKPGIIRHYVGKFSNNYKPVKHEPPRPASGPPTPPASYTSKSLLGQ</sequence>
<accession>A0A8C3VNW8</accession>
<reference evidence="6" key="1">
    <citation type="submission" date="2025-08" db="UniProtKB">
        <authorList>
            <consortium name="Ensembl"/>
        </authorList>
    </citation>
    <scope>IDENTIFICATION</scope>
</reference>
<dbReference type="GO" id="GO:0022627">
    <property type="term" value="C:cytosolic small ribosomal subunit"/>
    <property type="evidence" value="ECO:0007669"/>
    <property type="project" value="TreeGrafter"/>
</dbReference>
<dbReference type="PANTHER" id="PTHR11880">
    <property type="entry name" value="RIBOSOMAL PROTEIN S19P FAMILY MEMBER"/>
    <property type="match status" value="1"/>
</dbReference>
<keyword evidence="2" id="KW-0689">Ribosomal protein</keyword>
<evidence type="ECO:0000256" key="4">
    <source>
        <dbReference type="ARBA" id="ARBA00035469"/>
    </source>
</evidence>
<dbReference type="Gene3D" id="3.30.860.10">
    <property type="entry name" value="30s Ribosomal Protein S19, Chain A"/>
    <property type="match status" value="1"/>
</dbReference>
<proteinExistence type="inferred from homology"/>
<dbReference type="Pfam" id="PF00203">
    <property type="entry name" value="Ribosomal_S19"/>
    <property type="match status" value="1"/>
</dbReference>
<keyword evidence="7" id="KW-1185">Reference proteome</keyword>
<feature type="region of interest" description="Disordered" evidence="5">
    <location>
        <begin position="84"/>
        <end position="113"/>
    </location>
</feature>
<dbReference type="InterPro" id="IPR002222">
    <property type="entry name" value="Ribosomal_uS19"/>
</dbReference>
<evidence type="ECO:0000256" key="3">
    <source>
        <dbReference type="ARBA" id="ARBA00023274"/>
    </source>
</evidence>
<dbReference type="Ensembl" id="ENSCWAT00000004913.1">
    <property type="protein sequence ID" value="ENSCWAP00000004538.1"/>
    <property type="gene ID" value="ENSCWAG00000003521.1"/>
</dbReference>
<reference evidence="6" key="2">
    <citation type="submission" date="2025-09" db="UniProtKB">
        <authorList>
            <consortium name="Ensembl"/>
        </authorList>
    </citation>
    <scope>IDENTIFICATION</scope>
</reference>
<dbReference type="SUPFAM" id="SSF54570">
    <property type="entry name" value="Ribosomal protein S19"/>
    <property type="match status" value="1"/>
</dbReference>
<dbReference type="PANTHER" id="PTHR11880:SF2">
    <property type="entry name" value="SMALL RIBOSOMAL SUBUNIT PROTEIN US19"/>
    <property type="match status" value="1"/>
</dbReference>
<dbReference type="Proteomes" id="UP000694540">
    <property type="component" value="Unplaced"/>
</dbReference>
<organism evidence="6 7">
    <name type="scientific">Catagonus wagneri</name>
    <name type="common">Chacoan peccary</name>
    <dbReference type="NCBI Taxonomy" id="51154"/>
    <lineage>
        <taxon>Eukaryota</taxon>
        <taxon>Metazoa</taxon>
        <taxon>Chordata</taxon>
        <taxon>Craniata</taxon>
        <taxon>Vertebrata</taxon>
        <taxon>Euteleostomi</taxon>
        <taxon>Mammalia</taxon>
        <taxon>Eutheria</taxon>
        <taxon>Laurasiatheria</taxon>
        <taxon>Artiodactyla</taxon>
        <taxon>Suina</taxon>
        <taxon>Tayassuidae</taxon>
        <taxon>Catagonus</taxon>
    </lineage>
</organism>
<dbReference type="InterPro" id="IPR023575">
    <property type="entry name" value="Ribosomal_uS19_SF"/>
</dbReference>
<evidence type="ECO:0000256" key="1">
    <source>
        <dbReference type="ARBA" id="ARBA00007345"/>
    </source>
</evidence>
<comment type="similarity">
    <text evidence="1">Belongs to the universal ribosomal protein uS19 family.</text>
</comment>
<feature type="compositionally biased region" description="Polar residues" evidence="5">
    <location>
        <begin position="103"/>
        <end position="113"/>
    </location>
</feature>
<evidence type="ECO:0000313" key="7">
    <source>
        <dbReference type="Proteomes" id="UP000694540"/>
    </source>
</evidence>
<evidence type="ECO:0000313" key="6">
    <source>
        <dbReference type="Ensembl" id="ENSCWAP00000004538.1"/>
    </source>
</evidence>
<protein>
    <recommendedName>
        <fullName evidence="4">40S ribosomal protein S15</fullName>
    </recommendedName>
</protein>
<name>A0A8C3VNW8_9CETA</name>
<feature type="compositionally biased region" description="Pro residues" evidence="5">
    <location>
        <begin position="93"/>
        <end position="102"/>
    </location>
</feature>
<keyword evidence="3" id="KW-0687">Ribonucleoprotein</keyword>
<dbReference type="GO" id="GO:0006412">
    <property type="term" value="P:translation"/>
    <property type="evidence" value="ECO:0007669"/>
    <property type="project" value="InterPro"/>
</dbReference>
<evidence type="ECO:0000256" key="5">
    <source>
        <dbReference type="SAM" id="MobiDB-lite"/>
    </source>
</evidence>
<dbReference type="GO" id="GO:0003735">
    <property type="term" value="F:structural constituent of ribosome"/>
    <property type="evidence" value="ECO:0007669"/>
    <property type="project" value="InterPro"/>
</dbReference>
<dbReference type="AlphaFoldDB" id="A0A8C3VNW8"/>